<sequence length="121" mass="13188">MLRAAWFLLGCVALLLGVIGIALPLLPTVPFLLLAAIGFGNSSERVHDWLLGHPKLGPPIHDWRANGVIRRRVKWLASLSILAAFLLAAIFGAGVKILLIQIVVLAGVSIFIWTRPEKPRN</sequence>
<keyword evidence="3" id="KW-1185">Reference proteome</keyword>
<dbReference type="PANTHER" id="PTHR35813:SF1">
    <property type="entry name" value="INNER MEMBRANE PROTEIN YBAN"/>
    <property type="match status" value="1"/>
</dbReference>
<organism evidence="2 3">
    <name type="scientific">Oceanomicrobium pacificus</name>
    <dbReference type="NCBI Taxonomy" id="2692916"/>
    <lineage>
        <taxon>Bacteria</taxon>
        <taxon>Pseudomonadati</taxon>
        <taxon>Pseudomonadota</taxon>
        <taxon>Alphaproteobacteria</taxon>
        <taxon>Rhodobacterales</taxon>
        <taxon>Paracoccaceae</taxon>
        <taxon>Oceanomicrobium</taxon>
    </lineage>
</organism>
<protein>
    <submittedName>
        <fullName evidence="2">DUF454 family protein</fullName>
    </submittedName>
</protein>
<dbReference type="EMBL" id="WUWG01000001">
    <property type="protein sequence ID" value="MXU64708.1"/>
    <property type="molecule type" value="Genomic_DNA"/>
</dbReference>
<gene>
    <name evidence="2" type="ORF">GSH16_04570</name>
</gene>
<comment type="caution">
    <text evidence="2">The sequence shown here is derived from an EMBL/GenBank/DDBJ whole genome shotgun (WGS) entry which is preliminary data.</text>
</comment>
<dbReference type="Proteomes" id="UP000436016">
    <property type="component" value="Unassembled WGS sequence"/>
</dbReference>
<proteinExistence type="predicted"/>
<feature type="transmembrane region" description="Helical" evidence="1">
    <location>
        <begin position="97"/>
        <end position="114"/>
    </location>
</feature>
<dbReference type="InterPro" id="IPR007401">
    <property type="entry name" value="DUF454"/>
</dbReference>
<dbReference type="PIRSF" id="PIRSF016789">
    <property type="entry name" value="DUF454"/>
    <property type="match status" value="1"/>
</dbReference>
<feature type="transmembrane region" description="Helical" evidence="1">
    <location>
        <begin position="73"/>
        <end position="91"/>
    </location>
</feature>
<keyword evidence="1" id="KW-0812">Transmembrane</keyword>
<dbReference type="PANTHER" id="PTHR35813">
    <property type="entry name" value="INNER MEMBRANE PROTEIN YBAN"/>
    <property type="match status" value="1"/>
</dbReference>
<reference evidence="2 3" key="1">
    <citation type="submission" date="2019-12" db="EMBL/GenBank/DDBJ databases">
        <title>Strain KN286 was isolated from seawater, which was collected from Caroline Seamount in the tropical western Pacific.</title>
        <authorList>
            <person name="Wang Q."/>
        </authorList>
    </citation>
    <scope>NUCLEOTIDE SEQUENCE [LARGE SCALE GENOMIC DNA]</scope>
    <source>
        <strain evidence="2 3">KN286</strain>
    </source>
</reference>
<evidence type="ECO:0000313" key="3">
    <source>
        <dbReference type="Proteomes" id="UP000436016"/>
    </source>
</evidence>
<dbReference type="Pfam" id="PF04304">
    <property type="entry name" value="DUF454"/>
    <property type="match status" value="1"/>
</dbReference>
<dbReference type="AlphaFoldDB" id="A0A6B0TSK7"/>
<evidence type="ECO:0000313" key="2">
    <source>
        <dbReference type="EMBL" id="MXU64708.1"/>
    </source>
</evidence>
<keyword evidence="1" id="KW-1133">Transmembrane helix</keyword>
<keyword evidence="1" id="KW-0472">Membrane</keyword>
<dbReference type="GO" id="GO:0005886">
    <property type="term" value="C:plasma membrane"/>
    <property type="evidence" value="ECO:0007669"/>
    <property type="project" value="TreeGrafter"/>
</dbReference>
<evidence type="ECO:0000256" key="1">
    <source>
        <dbReference type="SAM" id="Phobius"/>
    </source>
</evidence>
<feature type="transmembrane region" description="Helical" evidence="1">
    <location>
        <begin position="6"/>
        <end position="39"/>
    </location>
</feature>
<name>A0A6B0TSK7_9RHOB</name>
<accession>A0A6B0TSK7</accession>
<dbReference type="RefSeq" id="WP_160852343.1">
    <property type="nucleotide sequence ID" value="NZ_WUWG01000001.1"/>
</dbReference>